<comment type="caution">
    <text evidence="2">The sequence shown here is derived from an EMBL/GenBank/DDBJ whole genome shotgun (WGS) entry which is preliminary data.</text>
</comment>
<organism evidence="2 3">
    <name type="scientific">Symbiodinium natans</name>
    <dbReference type="NCBI Taxonomy" id="878477"/>
    <lineage>
        <taxon>Eukaryota</taxon>
        <taxon>Sar</taxon>
        <taxon>Alveolata</taxon>
        <taxon>Dinophyceae</taxon>
        <taxon>Suessiales</taxon>
        <taxon>Symbiodiniaceae</taxon>
        <taxon>Symbiodinium</taxon>
    </lineage>
</organism>
<keyword evidence="3" id="KW-1185">Reference proteome</keyword>
<evidence type="ECO:0000256" key="1">
    <source>
        <dbReference type="SAM" id="MobiDB-lite"/>
    </source>
</evidence>
<accession>A0A812Q2W8</accession>
<dbReference type="AlphaFoldDB" id="A0A812Q2W8"/>
<sequence length="443" mass="49635">MAESCLDGDTTNPKPYNYLKPSRVKICPSSHTLKNPGEKLRQLLLEHGSFDKIEGHLERWHEEKKKSKEMGGNVTKEWLMKERKMADAAFEWARARGRIFKNEDPDGALLRPENEVLGVSVTPGNTSQADAEAAAHAGEAGELRNFFGFREEWEDCLKTLNDNYDALISIQGTAATATEAKEIKRTIKAGAVAPTPKVKPASKKRAAPTATAKGKPKKAKRVMTSTVLMLAGPDVDEDDDSSDGFVDELLMGLASGLRDPLLERLAKCSRGEDEANVCRNLHRLLKHPDFTLQVCIDYTTVDITHPRTRQHTEAPWPVIKLSSWLRYIMEEQGGQLLLGGHSVHQRDLWEPLLEEFWNLYRGVDPTHDIFQYSNNILRRTLPYLVHGDEGRGRQKSPLMVISFQGLLSHMGKERLNHSGCLGEDKRGCSETLNQNLANPIKTL</sequence>
<proteinExistence type="predicted"/>
<evidence type="ECO:0000313" key="3">
    <source>
        <dbReference type="Proteomes" id="UP000604046"/>
    </source>
</evidence>
<dbReference type="EMBL" id="CAJNDS010002184">
    <property type="protein sequence ID" value="CAE7362953.1"/>
    <property type="molecule type" value="Genomic_DNA"/>
</dbReference>
<feature type="region of interest" description="Disordered" evidence="1">
    <location>
        <begin position="194"/>
        <end position="219"/>
    </location>
</feature>
<gene>
    <name evidence="2" type="ORF">SNAT2548_LOCUS19590</name>
</gene>
<reference evidence="2" key="1">
    <citation type="submission" date="2021-02" db="EMBL/GenBank/DDBJ databases">
        <authorList>
            <person name="Dougan E. K."/>
            <person name="Rhodes N."/>
            <person name="Thang M."/>
            <person name="Chan C."/>
        </authorList>
    </citation>
    <scope>NUCLEOTIDE SEQUENCE</scope>
</reference>
<name>A0A812Q2W8_9DINO</name>
<dbReference type="Proteomes" id="UP000604046">
    <property type="component" value="Unassembled WGS sequence"/>
</dbReference>
<protein>
    <submittedName>
        <fullName evidence="2">Uncharacterized protein</fullName>
    </submittedName>
</protein>
<evidence type="ECO:0000313" key="2">
    <source>
        <dbReference type="EMBL" id="CAE7362953.1"/>
    </source>
</evidence>